<dbReference type="SMART" id="SM00173">
    <property type="entry name" value="RAS"/>
    <property type="match status" value="1"/>
</dbReference>
<evidence type="ECO:0000313" key="5">
    <source>
        <dbReference type="Proteomes" id="UP000724874"/>
    </source>
</evidence>
<dbReference type="Proteomes" id="UP000724874">
    <property type="component" value="Unassembled WGS sequence"/>
</dbReference>
<dbReference type="GO" id="GO:0007264">
    <property type="term" value="P:small GTPase-mediated signal transduction"/>
    <property type="evidence" value="ECO:0007669"/>
    <property type="project" value="InterPro"/>
</dbReference>
<evidence type="ECO:0000256" key="1">
    <source>
        <dbReference type="ARBA" id="ARBA00022481"/>
    </source>
</evidence>
<accession>A0A9P5NJ19</accession>
<dbReference type="CDD" id="cd00157">
    <property type="entry name" value="Rho"/>
    <property type="match status" value="1"/>
</dbReference>
<dbReference type="InterPro" id="IPR027417">
    <property type="entry name" value="P-loop_NTPase"/>
</dbReference>
<dbReference type="PANTHER" id="PTHR24072">
    <property type="entry name" value="RHO FAMILY GTPASE"/>
    <property type="match status" value="1"/>
</dbReference>
<keyword evidence="1" id="KW-0488">Methylation</keyword>
<dbReference type="SMART" id="SM00175">
    <property type="entry name" value="RAB"/>
    <property type="match status" value="1"/>
</dbReference>
<dbReference type="GO" id="GO:0005525">
    <property type="term" value="F:GTP binding"/>
    <property type="evidence" value="ECO:0007669"/>
    <property type="project" value="UniProtKB-KW"/>
</dbReference>
<keyword evidence="2" id="KW-0547">Nucleotide-binding</keyword>
<comment type="caution">
    <text evidence="4">The sequence shown here is derived from an EMBL/GenBank/DDBJ whole genome shotgun (WGS) entry which is preliminary data.</text>
</comment>
<dbReference type="Pfam" id="PF00071">
    <property type="entry name" value="Ras"/>
    <property type="match status" value="1"/>
</dbReference>
<dbReference type="Gene3D" id="3.40.50.300">
    <property type="entry name" value="P-loop containing nucleotide triphosphate hydrolases"/>
    <property type="match status" value="1"/>
</dbReference>
<dbReference type="PRINTS" id="PR00449">
    <property type="entry name" value="RASTRNSFRMNG"/>
</dbReference>
<dbReference type="SUPFAM" id="SSF52540">
    <property type="entry name" value="P-loop containing nucleoside triphosphate hydrolases"/>
    <property type="match status" value="1"/>
</dbReference>
<dbReference type="EMBL" id="JADNYJ010000086">
    <property type="protein sequence ID" value="KAF8888154.1"/>
    <property type="molecule type" value="Genomic_DNA"/>
</dbReference>
<reference evidence="4" key="1">
    <citation type="submission" date="2020-11" db="EMBL/GenBank/DDBJ databases">
        <authorList>
            <consortium name="DOE Joint Genome Institute"/>
            <person name="Ahrendt S."/>
            <person name="Riley R."/>
            <person name="Andreopoulos W."/>
            <person name="LaButti K."/>
            <person name="Pangilinan J."/>
            <person name="Ruiz-duenas F.J."/>
            <person name="Barrasa J.M."/>
            <person name="Sanchez-Garcia M."/>
            <person name="Camarero S."/>
            <person name="Miyauchi S."/>
            <person name="Serrano A."/>
            <person name="Linde D."/>
            <person name="Babiker R."/>
            <person name="Drula E."/>
            <person name="Ayuso-Fernandez I."/>
            <person name="Pacheco R."/>
            <person name="Padilla G."/>
            <person name="Ferreira P."/>
            <person name="Barriuso J."/>
            <person name="Kellner H."/>
            <person name="Castanera R."/>
            <person name="Alfaro M."/>
            <person name="Ramirez L."/>
            <person name="Pisabarro A.G."/>
            <person name="Kuo A."/>
            <person name="Tritt A."/>
            <person name="Lipzen A."/>
            <person name="He G."/>
            <person name="Yan M."/>
            <person name="Ng V."/>
            <person name="Cullen D."/>
            <person name="Martin F."/>
            <person name="Rosso M.-N."/>
            <person name="Henrissat B."/>
            <person name="Hibbett D."/>
            <person name="Martinez A.T."/>
            <person name="Grigoriev I.V."/>
        </authorList>
    </citation>
    <scope>NUCLEOTIDE SEQUENCE</scope>
    <source>
        <strain evidence="4">AH 44721</strain>
    </source>
</reference>
<proteinExistence type="predicted"/>
<organism evidence="4 5">
    <name type="scientific">Gymnopilus junonius</name>
    <name type="common">Spectacular rustgill mushroom</name>
    <name type="synonym">Gymnopilus spectabilis subsp. junonius</name>
    <dbReference type="NCBI Taxonomy" id="109634"/>
    <lineage>
        <taxon>Eukaryota</taxon>
        <taxon>Fungi</taxon>
        <taxon>Dikarya</taxon>
        <taxon>Basidiomycota</taxon>
        <taxon>Agaricomycotina</taxon>
        <taxon>Agaricomycetes</taxon>
        <taxon>Agaricomycetidae</taxon>
        <taxon>Agaricales</taxon>
        <taxon>Agaricineae</taxon>
        <taxon>Hymenogastraceae</taxon>
        <taxon>Gymnopilus</taxon>
    </lineage>
</organism>
<sequence length="169" mass="19050">MSANPSFLKACQLKRYPAFGDYTLRCTVAGTNFTIELFETPGHPYHNCLRPLCYPQTDVFFICFSLTDPESYESVRTKWYSEVRYHGPSSAKIVLVGTKLDLRDDREIVDDLTNQNLTPISYAEGELLCRDIIGQKYYECSALTQQGVATLFKGAVHAACECLCTLFTS</sequence>
<evidence type="ECO:0000256" key="2">
    <source>
        <dbReference type="ARBA" id="ARBA00022741"/>
    </source>
</evidence>
<name>A0A9P5NJ19_GYMJU</name>
<dbReference type="InterPro" id="IPR005225">
    <property type="entry name" value="Small_GTP-bd"/>
</dbReference>
<evidence type="ECO:0000256" key="3">
    <source>
        <dbReference type="ARBA" id="ARBA00023134"/>
    </source>
</evidence>
<dbReference type="InterPro" id="IPR003578">
    <property type="entry name" value="Small_GTPase_Rho"/>
</dbReference>
<dbReference type="AlphaFoldDB" id="A0A9P5NJ19"/>
<dbReference type="SMART" id="SM00174">
    <property type="entry name" value="RHO"/>
    <property type="match status" value="1"/>
</dbReference>
<dbReference type="InterPro" id="IPR001806">
    <property type="entry name" value="Small_GTPase"/>
</dbReference>
<dbReference type="PROSITE" id="PS51420">
    <property type="entry name" value="RHO"/>
    <property type="match status" value="1"/>
</dbReference>
<dbReference type="GO" id="GO:0003924">
    <property type="term" value="F:GTPase activity"/>
    <property type="evidence" value="ECO:0007669"/>
    <property type="project" value="InterPro"/>
</dbReference>
<keyword evidence="3" id="KW-0342">GTP-binding</keyword>
<evidence type="ECO:0000313" key="4">
    <source>
        <dbReference type="EMBL" id="KAF8888154.1"/>
    </source>
</evidence>
<keyword evidence="5" id="KW-1185">Reference proteome</keyword>
<dbReference type="NCBIfam" id="TIGR00231">
    <property type="entry name" value="small_GTP"/>
    <property type="match status" value="1"/>
</dbReference>
<dbReference type="PROSITE" id="PS51419">
    <property type="entry name" value="RAB"/>
    <property type="match status" value="1"/>
</dbReference>
<protein>
    <submittedName>
        <fullName evidence="4">Ras-related C3 botulinum toxin substrate 1-like protein</fullName>
    </submittedName>
</protein>
<dbReference type="OrthoDB" id="25896at2759"/>
<gene>
    <name evidence="4" type="ORF">CPB84DRAFT_1684324</name>
</gene>